<proteinExistence type="predicted"/>
<dbReference type="OrthoDB" id="3242721at2759"/>
<gene>
    <name evidence="2" type="ORF">FIBRA_01168</name>
</gene>
<feature type="compositionally biased region" description="Basic and acidic residues" evidence="1">
    <location>
        <begin position="60"/>
        <end position="80"/>
    </location>
</feature>
<dbReference type="RefSeq" id="XP_012178436.1">
    <property type="nucleotide sequence ID" value="XM_012323046.1"/>
</dbReference>
<reference evidence="2 3" key="1">
    <citation type="journal article" date="2012" name="Appl. Environ. Microbiol.">
        <title>Short-read sequencing for genomic analysis of the brown rot fungus Fibroporia radiculosa.</title>
        <authorList>
            <person name="Tang J.D."/>
            <person name="Perkins A.D."/>
            <person name="Sonstegard T.S."/>
            <person name="Schroeder S.G."/>
            <person name="Burgess S.C."/>
            <person name="Diehl S.V."/>
        </authorList>
    </citation>
    <scope>NUCLEOTIDE SEQUENCE [LARGE SCALE GENOMIC DNA]</scope>
    <source>
        <strain evidence="2 3">TFFH 294</strain>
    </source>
</reference>
<evidence type="ECO:0000313" key="2">
    <source>
        <dbReference type="EMBL" id="CCL99153.1"/>
    </source>
</evidence>
<dbReference type="EMBL" id="HE796917">
    <property type="protein sequence ID" value="CCL99153.1"/>
    <property type="molecule type" value="Genomic_DNA"/>
</dbReference>
<protein>
    <submittedName>
        <fullName evidence="2">Uncharacterized protein</fullName>
    </submittedName>
</protein>
<dbReference type="GeneID" id="24094064"/>
<evidence type="ECO:0000313" key="3">
    <source>
        <dbReference type="Proteomes" id="UP000006352"/>
    </source>
</evidence>
<keyword evidence="3" id="KW-1185">Reference proteome</keyword>
<organism evidence="2 3">
    <name type="scientific">Fibroporia radiculosa</name>
    <dbReference type="NCBI Taxonomy" id="599839"/>
    <lineage>
        <taxon>Eukaryota</taxon>
        <taxon>Fungi</taxon>
        <taxon>Dikarya</taxon>
        <taxon>Basidiomycota</taxon>
        <taxon>Agaricomycotina</taxon>
        <taxon>Agaricomycetes</taxon>
        <taxon>Polyporales</taxon>
        <taxon>Fibroporiaceae</taxon>
        <taxon>Fibroporia</taxon>
    </lineage>
</organism>
<dbReference type="Proteomes" id="UP000006352">
    <property type="component" value="Unassembled WGS sequence"/>
</dbReference>
<name>J4G0U3_9APHY</name>
<dbReference type="InParanoid" id="J4G0U3"/>
<dbReference type="HOGENOM" id="CLU_113386_0_0_1"/>
<sequence length="239" mass="25855">MNYNTAHDNFVLVAPRPVRLANPSGPTPYTHFQNAIQRPQTRVAGVRLVADGVDRIKLGEDVPQEDLKPPEPLSEREHVSPRASPRSGLSPEALEEFLSILQSSTLRFPPTSPILRSTNANAPHSFFYRRATPCSLSPSHQAEGLGLSLADPADEIRKESTTPAYPFKFIGGPLASPVSRTQTRNPFQRHPSYDTAFTGLLGPLSLSPSPSLPVAIALSPSTVPLPLPTPDEVDIETSS</sequence>
<evidence type="ECO:0000256" key="1">
    <source>
        <dbReference type="SAM" id="MobiDB-lite"/>
    </source>
</evidence>
<feature type="region of interest" description="Disordered" evidence="1">
    <location>
        <begin position="60"/>
        <end position="89"/>
    </location>
</feature>
<accession>J4G0U3</accession>
<feature type="region of interest" description="Disordered" evidence="1">
    <location>
        <begin position="220"/>
        <end position="239"/>
    </location>
</feature>
<dbReference type="AlphaFoldDB" id="J4G0U3"/>